<feature type="region of interest" description="Disordered" evidence="7">
    <location>
        <begin position="180"/>
        <end position="204"/>
    </location>
</feature>
<dbReference type="InterPro" id="IPR050409">
    <property type="entry name" value="E3_ubiq-protein_ligase"/>
</dbReference>
<dbReference type="SUPFAM" id="SSF56204">
    <property type="entry name" value="Hect, E3 ligase catalytic domain"/>
    <property type="match status" value="1"/>
</dbReference>
<feature type="compositionally biased region" description="Polar residues" evidence="7">
    <location>
        <begin position="250"/>
        <end position="259"/>
    </location>
</feature>
<evidence type="ECO:0000256" key="4">
    <source>
        <dbReference type="ARBA" id="ARBA00022679"/>
    </source>
</evidence>
<organism evidence="9 10">
    <name type="scientific">Cyclotella atomus</name>
    <dbReference type="NCBI Taxonomy" id="382360"/>
    <lineage>
        <taxon>Eukaryota</taxon>
        <taxon>Sar</taxon>
        <taxon>Stramenopiles</taxon>
        <taxon>Ochrophyta</taxon>
        <taxon>Bacillariophyta</taxon>
        <taxon>Coscinodiscophyceae</taxon>
        <taxon>Thalassiosirophycidae</taxon>
        <taxon>Stephanodiscales</taxon>
        <taxon>Stephanodiscaceae</taxon>
        <taxon>Cyclotella</taxon>
    </lineage>
</organism>
<dbReference type="CDD" id="cd00078">
    <property type="entry name" value="HECTc"/>
    <property type="match status" value="1"/>
</dbReference>
<dbReference type="EC" id="2.3.2.26" evidence="3"/>
<evidence type="ECO:0000256" key="1">
    <source>
        <dbReference type="ARBA" id="ARBA00000885"/>
    </source>
</evidence>
<protein>
    <recommendedName>
        <fullName evidence="3">HECT-type E3 ubiquitin transferase</fullName>
        <ecNumber evidence="3">2.3.2.26</ecNumber>
    </recommendedName>
</protein>
<feature type="region of interest" description="Disordered" evidence="7">
    <location>
        <begin position="1"/>
        <end position="48"/>
    </location>
</feature>
<dbReference type="Gene3D" id="3.30.2160.10">
    <property type="entry name" value="Hect, E3 ligase catalytic domain"/>
    <property type="match status" value="1"/>
</dbReference>
<feature type="region of interest" description="Disordered" evidence="7">
    <location>
        <begin position="245"/>
        <end position="281"/>
    </location>
</feature>
<sequence length="831" mass="92513">MGSASSTNRHQATHHGGSSINSYPATRNRRSSTGQRRTATPGVAFSPLHQVAGSISSAGSGGSNVPHGRIVSSGSTAAAAATISRPGAYSISRDGAGPTQVFRVQIPHEVRPGQEFQVIAGTRTVRVRCPPESRGGQYLQISVPPDPIARPNTQGMAVLTSVTGQEGGGAVPMTAEVMAANEQQQRQQNESSTHQSTPSAPPTTYMVTVPAGISPGMQFAVEIEGQRMMVTCPQNVQAGMNLRILPPSSQPGQQYNGANGVSLDRPPEQQQRSTFTSPSPPMMQMFEVIVPPGVRPNQPFSLLAGGQRVLVTCPPNVRPGQKIRFQLPISNPETNDNPPSVQLSYDSIKDGWARTIRVTDMKFQWVRMDENGEIDLSTATRFDVKHSAYTRRLTFLEGNDPRMRTGKLELVSANESSVDSCVKRAGKEVVGYSEISDAHQRSYEEKAVWFQNICKDRLRVDWNMGHIRINIRREHLLHDSIEAVMSLGRDDLRKIWRFEFLGEVGIDAGGLAREFYELVTSQIFDADTGLWLSNSTNQMAMRINPASEISCPEDHLIYFRFLGRIMGKALFDGQLVKGHMVRHLYKHILGWPITFEDLELADESYYNSMKSLLQVENAEDMCLDFTFTEDAMGMNKVVDLIDDGANVSVTNDNLPEFLEANLKYHMMERVKPQMTELLLGFFDVIPEPLLTIFDFQELELLMCGLPSINIDDWMKHTNYQGYFEQEGEKSKTVVWFWQIVRDELDQETRARLLQFATGTSGVPSRGFSVLQSNDGNIRQFCINGVTKVYSLYPRSHTCFNRIDLPVYDSKDELREKLKIAIATSATGFDIE</sequence>
<name>A0ABD3MQG2_9STRA</name>
<dbReference type="Pfam" id="PF00632">
    <property type="entry name" value="HECT"/>
    <property type="match status" value="1"/>
</dbReference>
<evidence type="ECO:0000313" key="9">
    <source>
        <dbReference type="EMBL" id="KAL3765897.1"/>
    </source>
</evidence>
<keyword evidence="4" id="KW-0808">Transferase</keyword>
<dbReference type="EMBL" id="JALLPJ020001394">
    <property type="protein sequence ID" value="KAL3765897.1"/>
    <property type="molecule type" value="Genomic_DNA"/>
</dbReference>
<comment type="catalytic activity">
    <reaction evidence="1">
        <text>S-ubiquitinyl-[E2 ubiquitin-conjugating enzyme]-L-cysteine + [acceptor protein]-L-lysine = [E2 ubiquitin-conjugating enzyme]-L-cysteine + N(6)-ubiquitinyl-[acceptor protein]-L-lysine.</text>
        <dbReference type="EC" id="2.3.2.26"/>
    </reaction>
</comment>
<accession>A0ABD3MQG2</accession>
<dbReference type="PANTHER" id="PTHR11254">
    <property type="entry name" value="HECT DOMAIN UBIQUITIN-PROTEIN LIGASE"/>
    <property type="match status" value="1"/>
</dbReference>
<dbReference type="FunFam" id="3.30.2410.10:FF:000009">
    <property type="entry name" value="Probable E3 ubiquitin-protein ligase HECTD2"/>
    <property type="match status" value="1"/>
</dbReference>
<dbReference type="AlphaFoldDB" id="A0ABD3MQG2"/>
<feature type="active site" description="Glycyl thioester intermediate" evidence="6">
    <location>
        <position position="798"/>
    </location>
</feature>
<keyword evidence="10" id="KW-1185">Reference proteome</keyword>
<dbReference type="PROSITE" id="PS50237">
    <property type="entry name" value="HECT"/>
    <property type="match status" value="1"/>
</dbReference>
<evidence type="ECO:0000256" key="2">
    <source>
        <dbReference type="ARBA" id="ARBA00004906"/>
    </source>
</evidence>
<dbReference type="Gene3D" id="3.30.2410.10">
    <property type="entry name" value="Hect, E3 ligase catalytic domain"/>
    <property type="match status" value="1"/>
</dbReference>
<proteinExistence type="predicted"/>
<dbReference type="InterPro" id="IPR035983">
    <property type="entry name" value="Hect_E3_ubiquitin_ligase"/>
</dbReference>
<dbReference type="GO" id="GO:0061630">
    <property type="term" value="F:ubiquitin protein ligase activity"/>
    <property type="evidence" value="ECO:0007669"/>
    <property type="project" value="UniProtKB-EC"/>
</dbReference>
<dbReference type="SMART" id="SM00119">
    <property type="entry name" value="HECTc"/>
    <property type="match status" value="1"/>
</dbReference>
<dbReference type="Proteomes" id="UP001530400">
    <property type="component" value="Unassembled WGS sequence"/>
</dbReference>
<dbReference type="Gene3D" id="3.90.1750.10">
    <property type="entry name" value="Hect, E3 ligase catalytic domains"/>
    <property type="match status" value="1"/>
</dbReference>
<comment type="caution">
    <text evidence="9">The sequence shown here is derived from an EMBL/GenBank/DDBJ whole genome shotgun (WGS) entry which is preliminary data.</text>
</comment>
<evidence type="ECO:0000256" key="5">
    <source>
        <dbReference type="ARBA" id="ARBA00022786"/>
    </source>
</evidence>
<feature type="compositionally biased region" description="Polar residues" evidence="7">
    <location>
        <begin position="1"/>
        <end position="38"/>
    </location>
</feature>
<evidence type="ECO:0000256" key="3">
    <source>
        <dbReference type="ARBA" id="ARBA00012485"/>
    </source>
</evidence>
<evidence type="ECO:0000256" key="7">
    <source>
        <dbReference type="SAM" id="MobiDB-lite"/>
    </source>
</evidence>
<dbReference type="InterPro" id="IPR000569">
    <property type="entry name" value="HECT_dom"/>
</dbReference>
<feature type="domain" description="HECT" evidence="8">
    <location>
        <begin position="488"/>
        <end position="831"/>
    </location>
</feature>
<feature type="compositionally biased region" description="Low complexity" evidence="7">
    <location>
        <begin position="180"/>
        <end position="192"/>
    </location>
</feature>
<keyword evidence="5 6" id="KW-0833">Ubl conjugation pathway</keyword>
<evidence type="ECO:0000259" key="8">
    <source>
        <dbReference type="PROSITE" id="PS50237"/>
    </source>
</evidence>
<dbReference type="PANTHER" id="PTHR11254:SF440">
    <property type="entry name" value="E3 UBIQUITIN-PROTEIN LIGASE NEDD-4"/>
    <property type="match status" value="1"/>
</dbReference>
<feature type="compositionally biased region" description="Polar residues" evidence="7">
    <location>
        <begin position="268"/>
        <end position="277"/>
    </location>
</feature>
<comment type="pathway">
    <text evidence="2">Protein modification; protein ubiquitination.</text>
</comment>
<gene>
    <name evidence="9" type="ORF">ACHAWO_007584</name>
</gene>
<evidence type="ECO:0000313" key="10">
    <source>
        <dbReference type="Proteomes" id="UP001530400"/>
    </source>
</evidence>
<reference evidence="9 10" key="1">
    <citation type="submission" date="2024-10" db="EMBL/GenBank/DDBJ databases">
        <title>Updated reference genomes for cyclostephanoid diatoms.</title>
        <authorList>
            <person name="Roberts W.R."/>
            <person name="Alverson A.J."/>
        </authorList>
    </citation>
    <scope>NUCLEOTIDE SEQUENCE [LARGE SCALE GENOMIC DNA]</scope>
    <source>
        <strain evidence="9 10">AJA010-31</strain>
    </source>
</reference>
<evidence type="ECO:0000256" key="6">
    <source>
        <dbReference type="PROSITE-ProRule" id="PRU00104"/>
    </source>
</evidence>